<dbReference type="PROSITE" id="PS50181">
    <property type="entry name" value="FBOX"/>
    <property type="match status" value="1"/>
</dbReference>
<sequence>MNVNTDIRSNLDNLPDDVLGIIFRQLDLNELIGLRRVGRGMYDRVTSLGIPLYLLSHRQSQITLFPSSDQWDPLDLLKHNHSINRSLANHRFHALQVGPTWSKTVIPTLEITSNNLVIGVGSKILVHPLRSNSNCHGGKVIDRAVEYDIRTKKDQGGKSDIIGIVPIDGGSSGEYIVAQFDGTIQRIHLPSSSSNFDIYGYTNPTPSIKARYSSFNQPKESINTLTGTTDGRQFMTTSVSGRVNIYTTNSPWTEPSFIQLKSPRAWSSLLSNSHDSSVGPMAILGIQGGMDLYNLLPTGILSPNTKNRKLLGPEEPLLSSPYCLQLPPTNPDGTPQTSHNPNLLLSGWYDSHLRIHDLRLPSQLPVGQFSDQYTWSDGSAYYSICWVGDYHIAGGTSKHGTVSFFDIRNSKNKNKNKNKKDRIGWSCFSPNGKGSPVYSMKYDNGKIYGVTERRSFVLSFDHSGEYKNGILSEDLQRSMILQSNRDRDKGRYAPNGYKARGGKWTWSVRNEQDDKNGGIAVGYEHTSKGGVELFDSLVSA</sequence>
<accession>A0AAX4KW71</accession>
<name>A0AAX4KW71_9TREE</name>
<evidence type="ECO:0000313" key="2">
    <source>
        <dbReference type="EMBL" id="WWD10429.1"/>
    </source>
</evidence>
<dbReference type="SUPFAM" id="SSF50978">
    <property type="entry name" value="WD40 repeat-like"/>
    <property type="match status" value="1"/>
</dbReference>
<dbReference type="InterPro" id="IPR036322">
    <property type="entry name" value="WD40_repeat_dom_sf"/>
</dbReference>
<protein>
    <recommendedName>
        <fullName evidence="1">F-box domain-containing protein</fullName>
    </recommendedName>
</protein>
<dbReference type="RefSeq" id="XP_066088396.1">
    <property type="nucleotide sequence ID" value="XM_066232299.1"/>
</dbReference>
<gene>
    <name evidence="2" type="ORF">V865_008565</name>
</gene>
<dbReference type="KEGG" id="ker:91107366"/>
<evidence type="ECO:0000313" key="3">
    <source>
        <dbReference type="Proteomes" id="UP001358614"/>
    </source>
</evidence>
<keyword evidence="3" id="KW-1185">Reference proteome</keyword>
<dbReference type="GeneID" id="91107366"/>
<dbReference type="EMBL" id="CP144091">
    <property type="protein sequence ID" value="WWD10429.1"/>
    <property type="molecule type" value="Genomic_DNA"/>
</dbReference>
<dbReference type="InterPro" id="IPR015943">
    <property type="entry name" value="WD40/YVTN_repeat-like_dom_sf"/>
</dbReference>
<reference evidence="2 3" key="1">
    <citation type="submission" date="2024-01" db="EMBL/GenBank/DDBJ databases">
        <title>Comparative genomics of Cryptococcus and Kwoniella reveals pathogenesis evolution and contrasting modes of karyotype evolution via chromosome fusion or intercentromeric recombination.</title>
        <authorList>
            <person name="Coelho M.A."/>
            <person name="David-Palma M."/>
            <person name="Shea T."/>
            <person name="Bowers K."/>
            <person name="McGinley-Smith S."/>
            <person name="Mohammad A.W."/>
            <person name="Gnirke A."/>
            <person name="Yurkov A.M."/>
            <person name="Nowrousian M."/>
            <person name="Sun S."/>
            <person name="Cuomo C.A."/>
            <person name="Heitman J."/>
        </authorList>
    </citation>
    <scope>NUCLEOTIDE SEQUENCE [LARGE SCALE GENOMIC DNA]</scope>
    <source>
        <strain evidence="2 3">PYCC6329</strain>
    </source>
</reference>
<evidence type="ECO:0000259" key="1">
    <source>
        <dbReference type="PROSITE" id="PS50181"/>
    </source>
</evidence>
<dbReference type="Pfam" id="PF00646">
    <property type="entry name" value="F-box"/>
    <property type="match status" value="1"/>
</dbReference>
<dbReference type="InterPro" id="IPR001810">
    <property type="entry name" value="F-box_dom"/>
</dbReference>
<feature type="domain" description="F-box" evidence="1">
    <location>
        <begin position="8"/>
        <end position="39"/>
    </location>
</feature>
<proteinExistence type="predicted"/>
<dbReference type="Gene3D" id="2.130.10.10">
    <property type="entry name" value="YVTN repeat-like/Quinoprotein amine dehydrogenase"/>
    <property type="match status" value="1"/>
</dbReference>
<organism evidence="2 3">
    <name type="scientific">Kwoniella europaea PYCC6329</name>
    <dbReference type="NCBI Taxonomy" id="1423913"/>
    <lineage>
        <taxon>Eukaryota</taxon>
        <taxon>Fungi</taxon>
        <taxon>Dikarya</taxon>
        <taxon>Basidiomycota</taxon>
        <taxon>Agaricomycotina</taxon>
        <taxon>Tremellomycetes</taxon>
        <taxon>Tremellales</taxon>
        <taxon>Cryptococcaceae</taxon>
        <taxon>Kwoniella</taxon>
    </lineage>
</organism>
<dbReference type="Proteomes" id="UP001358614">
    <property type="component" value="Chromosome 3"/>
</dbReference>
<dbReference type="AlphaFoldDB" id="A0AAX4KW71"/>